<dbReference type="eggNOG" id="COG0689">
    <property type="taxonomic scope" value="Bacteria"/>
</dbReference>
<dbReference type="RefSeq" id="WP_013176997.1">
    <property type="nucleotide sequence ID" value="NC_014221.1"/>
</dbReference>
<keyword evidence="6 9" id="KW-0548">Nucleotidyltransferase</keyword>
<sequence>MRKGRQPFQLREIRVTPGYNRFAEGSALVEWGDTRVLATVTVENKLPPHLRGKKGRVGWLTAEYAMLPRSTAERTQRERLYAGGRSLEIQRLIGRSLRSVTDLTLFHGQTLTVDVDVLQADGGTRCAGILAGYAALHHAAGRLVRKGALDEWPLTHEVAAVSVGVVRGETLLDLDFHEDAAAEIDLNVVATADGKLVEVQGSGEERPIDAGRYVELVAQGISAVQGLLAHVRGSFT</sequence>
<proteinExistence type="inferred from homology"/>
<evidence type="ECO:0000259" key="8">
    <source>
        <dbReference type="Pfam" id="PF03725"/>
    </source>
</evidence>
<dbReference type="Pfam" id="PF01138">
    <property type="entry name" value="RNase_PH"/>
    <property type="match status" value="1"/>
</dbReference>
<evidence type="ECO:0000256" key="1">
    <source>
        <dbReference type="ARBA" id="ARBA00006678"/>
    </source>
</evidence>
<dbReference type="GO" id="GO:0009022">
    <property type="term" value="F:tRNA nucleotidyltransferase activity"/>
    <property type="evidence" value="ECO:0007669"/>
    <property type="project" value="UniProtKB-UniRule"/>
</dbReference>
<dbReference type="Proteomes" id="UP000000379">
    <property type="component" value="Chromosome"/>
</dbReference>
<dbReference type="EMBL" id="CP002049">
    <property type="protein sequence ID" value="ADI13617.1"/>
    <property type="molecule type" value="Genomic_DNA"/>
</dbReference>
<keyword evidence="10" id="KW-1185">Reference proteome</keyword>
<dbReference type="SUPFAM" id="SSF55666">
    <property type="entry name" value="Ribonuclease PH domain 2-like"/>
    <property type="match status" value="1"/>
</dbReference>
<comment type="similarity">
    <text evidence="1 6">Belongs to the RNase PH family.</text>
</comment>
<dbReference type="NCBIfam" id="TIGR01966">
    <property type="entry name" value="RNasePH"/>
    <property type="match status" value="1"/>
</dbReference>
<dbReference type="KEGG" id="tra:Trad_0480"/>
<dbReference type="InterPro" id="IPR027408">
    <property type="entry name" value="PNPase/RNase_PH_dom_sf"/>
</dbReference>
<dbReference type="EC" id="2.7.7.56" evidence="6"/>
<dbReference type="STRING" id="649638.Trad_0480"/>
<dbReference type="Pfam" id="PF03725">
    <property type="entry name" value="RNase_PH_C"/>
    <property type="match status" value="1"/>
</dbReference>
<keyword evidence="6 9" id="KW-0808">Transferase</keyword>
<dbReference type="GO" id="GO:0006364">
    <property type="term" value="P:rRNA processing"/>
    <property type="evidence" value="ECO:0007669"/>
    <property type="project" value="UniProtKB-KW"/>
</dbReference>
<comment type="subunit">
    <text evidence="6">Homohexameric ring arranged as a trimer of dimers.</text>
</comment>
<dbReference type="AlphaFoldDB" id="D7CS85"/>
<dbReference type="InterPro" id="IPR001247">
    <property type="entry name" value="ExoRNase_PH_dom1"/>
</dbReference>
<feature type="domain" description="Exoribonuclease phosphorolytic" evidence="7">
    <location>
        <begin position="9"/>
        <end position="139"/>
    </location>
</feature>
<dbReference type="SUPFAM" id="SSF54211">
    <property type="entry name" value="Ribosomal protein S5 domain 2-like"/>
    <property type="match status" value="1"/>
</dbReference>
<protein>
    <recommendedName>
        <fullName evidence="6">Ribonuclease PH</fullName>
        <shortName evidence="6">RNase PH</shortName>
        <ecNumber evidence="6">2.7.7.56</ecNumber>
    </recommendedName>
    <alternativeName>
        <fullName evidence="6">tRNA nucleotidyltransferase</fullName>
    </alternativeName>
</protein>
<reference evidence="9 10" key="2">
    <citation type="journal article" date="2011" name="Stand. Genomic Sci.">
        <title>Complete genome sequence of Truepera radiovictrix type strain (RQ-24).</title>
        <authorList>
            <person name="Ivanova N."/>
            <person name="Rohde C."/>
            <person name="Munk C."/>
            <person name="Nolan M."/>
            <person name="Lucas S."/>
            <person name="Del Rio T.G."/>
            <person name="Tice H."/>
            <person name="Deshpande S."/>
            <person name="Cheng J.F."/>
            <person name="Tapia R."/>
            <person name="Han C."/>
            <person name="Goodwin L."/>
            <person name="Pitluck S."/>
            <person name="Liolios K."/>
            <person name="Mavromatis K."/>
            <person name="Mikhailova N."/>
            <person name="Pati A."/>
            <person name="Chen A."/>
            <person name="Palaniappan K."/>
            <person name="Land M."/>
            <person name="Hauser L."/>
            <person name="Chang Y.J."/>
            <person name="Jeffries C.D."/>
            <person name="Brambilla E."/>
            <person name="Rohde M."/>
            <person name="Goker M."/>
            <person name="Tindall B.J."/>
            <person name="Woyke T."/>
            <person name="Bristow J."/>
            <person name="Eisen J.A."/>
            <person name="Markowitz V."/>
            <person name="Hugenholtz P."/>
            <person name="Kyrpides N.C."/>
            <person name="Klenk H.P."/>
            <person name="Lapidus A."/>
        </authorList>
    </citation>
    <scope>NUCLEOTIDE SEQUENCE [LARGE SCALE GENOMIC DNA]</scope>
    <source>
        <strain evidence="10">DSM 17093 / CIP 108686 / LMG 22925 / RQ-24</strain>
    </source>
</reference>
<keyword evidence="2 6" id="KW-0698">rRNA processing</keyword>
<evidence type="ECO:0000313" key="10">
    <source>
        <dbReference type="Proteomes" id="UP000000379"/>
    </source>
</evidence>
<comment type="function">
    <text evidence="6">Phosphorolytic 3'-5' exoribonuclease that plays an important role in tRNA 3'-end maturation. Removes nucleotide residues following the 3'-CCA terminus of tRNAs; can also add nucleotides to the ends of RNA molecules by using nucleoside diphosphates as substrates, but this may not be physiologically important. Probably plays a role in initiation of 16S rRNA degradation (leading to ribosome degradation) during starvation.</text>
</comment>
<dbReference type="InterPro" id="IPR020568">
    <property type="entry name" value="Ribosomal_Su5_D2-typ_SF"/>
</dbReference>
<feature type="domain" description="Exoribonuclease phosphorolytic" evidence="8">
    <location>
        <begin position="158"/>
        <end position="209"/>
    </location>
</feature>
<dbReference type="PANTHER" id="PTHR11953">
    <property type="entry name" value="EXOSOME COMPLEX COMPONENT"/>
    <property type="match status" value="1"/>
</dbReference>
<keyword evidence="4 6" id="KW-0819">tRNA processing</keyword>
<evidence type="ECO:0000256" key="2">
    <source>
        <dbReference type="ARBA" id="ARBA00022552"/>
    </source>
</evidence>
<dbReference type="InterPro" id="IPR015847">
    <property type="entry name" value="ExoRNase_PH_dom2"/>
</dbReference>
<keyword evidence="3 6" id="KW-0820">tRNA-binding</keyword>
<dbReference type="GO" id="GO:0000049">
    <property type="term" value="F:tRNA binding"/>
    <property type="evidence" value="ECO:0007669"/>
    <property type="project" value="UniProtKB-UniRule"/>
</dbReference>
<dbReference type="InterPro" id="IPR002381">
    <property type="entry name" value="RNase_PH_bac-type"/>
</dbReference>
<dbReference type="HOGENOM" id="CLU_050858_0_0_0"/>
<evidence type="ECO:0000256" key="3">
    <source>
        <dbReference type="ARBA" id="ARBA00022555"/>
    </source>
</evidence>
<comment type="catalytic activity">
    <reaction evidence="6">
        <text>tRNA(n+1) + phosphate = tRNA(n) + a ribonucleoside 5'-diphosphate</text>
        <dbReference type="Rhea" id="RHEA:10628"/>
        <dbReference type="Rhea" id="RHEA-COMP:17343"/>
        <dbReference type="Rhea" id="RHEA-COMP:17344"/>
        <dbReference type="ChEBI" id="CHEBI:43474"/>
        <dbReference type="ChEBI" id="CHEBI:57930"/>
        <dbReference type="ChEBI" id="CHEBI:173114"/>
        <dbReference type="EC" id="2.7.7.56"/>
    </reaction>
</comment>
<evidence type="ECO:0000313" key="9">
    <source>
        <dbReference type="EMBL" id="ADI13617.1"/>
    </source>
</evidence>
<reference evidence="10" key="1">
    <citation type="submission" date="2010-05" db="EMBL/GenBank/DDBJ databases">
        <title>The complete genome of Truepera radiovictris DSM 17093.</title>
        <authorList>
            <consortium name="US DOE Joint Genome Institute (JGI-PGF)"/>
            <person name="Lucas S."/>
            <person name="Copeland A."/>
            <person name="Lapidus A."/>
            <person name="Glavina del Rio T."/>
            <person name="Dalin E."/>
            <person name="Tice H."/>
            <person name="Bruce D."/>
            <person name="Goodwin L."/>
            <person name="Pitluck S."/>
            <person name="Kyrpides N."/>
            <person name="Mavromatis K."/>
            <person name="Ovchinnikova G."/>
            <person name="Munk A.C."/>
            <person name="Detter J.C."/>
            <person name="Han C."/>
            <person name="Tapia R."/>
            <person name="Land M."/>
            <person name="Hauser L."/>
            <person name="Markowitz V."/>
            <person name="Cheng J.-F."/>
            <person name="Hugenholtz P."/>
            <person name="Woyke T."/>
            <person name="Wu D."/>
            <person name="Tindall B."/>
            <person name="Pomrenke H.G."/>
            <person name="Brambilla E."/>
            <person name="Klenk H.-P."/>
            <person name="Eisen J.A."/>
        </authorList>
    </citation>
    <scope>NUCLEOTIDE SEQUENCE [LARGE SCALE GENOMIC DNA]</scope>
    <source>
        <strain evidence="10">DSM 17093 / CIP 108686 / LMG 22925 / RQ-24</strain>
    </source>
</reference>
<feature type="binding site" evidence="6">
    <location>
        <position position="85"/>
    </location>
    <ligand>
        <name>phosphate</name>
        <dbReference type="ChEBI" id="CHEBI:43474"/>
        <note>substrate</note>
    </ligand>
</feature>
<dbReference type="InterPro" id="IPR036345">
    <property type="entry name" value="ExoRNase_PH_dom2_sf"/>
</dbReference>
<dbReference type="GO" id="GO:0000175">
    <property type="term" value="F:3'-5'-RNA exonuclease activity"/>
    <property type="evidence" value="ECO:0007669"/>
    <property type="project" value="UniProtKB-UniRule"/>
</dbReference>
<dbReference type="HAMAP" id="MF_00564">
    <property type="entry name" value="RNase_PH"/>
    <property type="match status" value="1"/>
</dbReference>
<evidence type="ECO:0000259" key="7">
    <source>
        <dbReference type="Pfam" id="PF01138"/>
    </source>
</evidence>
<keyword evidence="5" id="KW-0694">RNA-binding</keyword>
<dbReference type="GO" id="GO:0016075">
    <property type="term" value="P:rRNA catabolic process"/>
    <property type="evidence" value="ECO:0007669"/>
    <property type="project" value="UniProtKB-UniRule"/>
</dbReference>
<accession>D7CS85</accession>
<dbReference type="PANTHER" id="PTHR11953:SF0">
    <property type="entry name" value="EXOSOME COMPLEX COMPONENT RRP41"/>
    <property type="match status" value="1"/>
</dbReference>
<dbReference type="CDD" id="cd11362">
    <property type="entry name" value="RNase_PH_bact"/>
    <property type="match status" value="1"/>
</dbReference>
<dbReference type="InterPro" id="IPR050080">
    <property type="entry name" value="RNase_PH"/>
</dbReference>
<dbReference type="OrthoDB" id="9802265at2"/>
<evidence type="ECO:0000256" key="5">
    <source>
        <dbReference type="ARBA" id="ARBA00022884"/>
    </source>
</evidence>
<name>D7CS85_TRURR</name>
<dbReference type="Gene3D" id="3.30.230.70">
    <property type="entry name" value="GHMP Kinase, N-terminal domain"/>
    <property type="match status" value="1"/>
</dbReference>
<dbReference type="GO" id="GO:0008033">
    <property type="term" value="P:tRNA processing"/>
    <property type="evidence" value="ECO:0007669"/>
    <property type="project" value="UniProtKB-UniRule"/>
</dbReference>
<organism evidence="9 10">
    <name type="scientific">Truepera radiovictrix (strain DSM 17093 / CIP 108686 / LMG 22925 / RQ-24)</name>
    <dbReference type="NCBI Taxonomy" id="649638"/>
    <lineage>
        <taxon>Bacteria</taxon>
        <taxon>Thermotogati</taxon>
        <taxon>Deinococcota</taxon>
        <taxon>Deinococci</taxon>
        <taxon>Trueperales</taxon>
        <taxon>Trueperaceae</taxon>
        <taxon>Truepera</taxon>
    </lineage>
</organism>
<evidence type="ECO:0000256" key="4">
    <source>
        <dbReference type="ARBA" id="ARBA00022694"/>
    </source>
</evidence>
<evidence type="ECO:0000256" key="6">
    <source>
        <dbReference type="HAMAP-Rule" id="MF_00564"/>
    </source>
</evidence>
<gene>
    <name evidence="6" type="primary">rph</name>
    <name evidence="9" type="ordered locus">Trad_0480</name>
</gene>
<feature type="binding site" evidence="6">
    <location>
        <begin position="123"/>
        <end position="125"/>
    </location>
    <ligand>
        <name>phosphate</name>
        <dbReference type="ChEBI" id="CHEBI:43474"/>
        <note>substrate</note>
    </ligand>
</feature>